<protein>
    <submittedName>
        <fullName evidence="1 2">Uncharacterized protein</fullName>
    </submittedName>
</protein>
<proteinExistence type="predicted"/>
<dbReference type="EMBL" id="KB308863">
    <property type="protein sequence ID" value="ELT96327.1"/>
    <property type="molecule type" value="Genomic_DNA"/>
</dbReference>
<name>R7TRY3_CAPTE</name>
<dbReference type="Proteomes" id="UP000014760">
    <property type="component" value="Unassembled WGS sequence"/>
</dbReference>
<dbReference type="HOGENOM" id="CLU_2017373_0_0_1"/>
<reference evidence="1 3" key="2">
    <citation type="journal article" date="2013" name="Nature">
        <title>Insights into bilaterian evolution from three spiralian genomes.</title>
        <authorList>
            <person name="Simakov O."/>
            <person name="Marletaz F."/>
            <person name="Cho S.J."/>
            <person name="Edsinger-Gonzales E."/>
            <person name="Havlak P."/>
            <person name="Hellsten U."/>
            <person name="Kuo D.H."/>
            <person name="Larsson T."/>
            <person name="Lv J."/>
            <person name="Arendt D."/>
            <person name="Savage R."/>
            <person name="Osoegawa K."/>
            <person name="de Jong P."/>
            <person name="Grimwood J."/>
            <person name="Chapman J.A."/>
            <person name="Shapiro H."/>
            <person name="Aerts A."/>
            <person name="Otillar R.P."/>
            <person name="Terry A.Y."/>
            <person name="Boore J.L."/>
            <person name="Grigoriev I.V."/>
            <person name="Lindberg D.R."/>
            <person name="Seaver E.C."/>
            <person name="Weisblat D.A."/>
            <person name="Putnam N.H."/>
            <person name="Rokhsar D.S."/>
        </authorList>
    </citation>
    <scope>NUCLEOTIDE SEQUENCE</scope>
    <source>
        <strain evidence="1 3">I ESC-2004</strain>
    </source>
</reference>
<keyword evidence="3" id="KW-1185">Reference proteome</keyword>
<dbReference type="EnsemblMetazoa" id="CapteT189901">
    <property type="protein sequence ID" value="CapteP189901"/>
    <property type="gene ID" value="CapteG189901"/>
</dbReference>
<gene>
    <name evidence="1" type="ORF">CAPTEDRAFT_189901</name>
</gene>
<reference evidence="2" key="3">
    <citation type="submission" date="2015-06" db="UniProtKB">
        <authorList>
            <consortium name="EnsemblMetazoa"/>
        </authorList>
    </citation>
    <scope>IDENTIFICATION</scope>
</reference>
<reference evidence="3" key="1">
    <citation type="submission" date="2012-12" db="EMBL/GenBank/DDBJ databases">
        <authorList>
            <person name="Hellsten U."/>
            <person name="Grimwood J."/>
            <person name="Chapman J.A."/>
            <person name="Shapiro H."/>
            <person name="Aerts A."/>
            <person name="Otillar R.P."/>
            <person name="Terry A.Y."/>
            <person name="Boore J.L."/>
            <person name="Simakov O."/>
            <person name="Marletaz F."/>
            <person name="Cho S.-J."/>
            <person name="Edsinger-Gonzales E."/>
            <person name="Havlak P."/>
            <person name="Kuo D.-H."/>
            <person name="Larsson T."/>
            <person name="Lv J."/>
            <person name="Arendt D."/>
            <person name="Savage R."/>
            <person name="Osoegawa K."/>
            <person name="de Jong P."/>
            <person name="Lindberg D.R."/>
            <person name="Seaver E.C."/>
            <person name="Weisblat D.A."/>
            <person name="Putnam N.H."/>
            <person name="Grigoriev I.V."/>
            <person name="Rokhsar D.S."/>
        </authorList>
    </citation>
    <scope>NUCLEOTIDE SEQUENCE</scope>
    <source>
        <strain evidence="3">I ESC-2004</strain>
    </source>
</reference>
<dbReference type="AlphaFoldDB" id="R7TRY3"/>
<evidence type="ECO:0000313" key="2">
    <source>
        <dbReference type="EnsemblMetazoa" id="CapteP189901"/>
    </source>
</evidence>
<dbReference type="EMBL" id="AMQN01011403">
    <property type="status" value="NOT_ANNOTATED_CDS"/>
    <property type="molecule type" value="Genomic_DNA"/>
</dbReference>
<evidence type="ECO:0000313" key="3">
    <source>
        <dbReference type="Proteomes" id="UP000014760"/>
    </source>
</evidence>
<accession>R7TRY3</accession>
<sequence>MSGSHASYYIQLLIIFNYQGRLGDNTVHETEKLRLPGSAVVDRTQTRLLQWPAGADDRVSTIRIQHLGVQQQHASLSAKKMTIYPKPVLMKWDIAVGEAAFYEAHRLTRFHKRGPFDMGHVIV</sequence>
<organism evidence="1">
    <name type="scientific">Capitella teleta</name>
    <name type="common">Polychaete worm</name>
    <dbReference type="NCBI Taxonomy" id="283909"/>
    <lineage>
        <taxon>Eukaryota</taxon>
        <taxon>Metazoa</taxon>
        <taxon>Spiralia</taxon>
        <taxon>Lophotrochozoa</taxon>
        <taxon>Annelida</taxon>
        <taxon>Polychaeta</taxon>
        <taxon>Sedentaria</taxon>
        <taxon>Scolecida</taxon>
        <taxon>Capitellidae</taxon>
        <taxon>Capitella</taxon>
    </lineage>
</organism>
<evidence type="ECO:0000313" key="1">
    <source>
        <dbReference type="EMBL" id="ELT96327.1"/>
    </source>
</evidence>